<dbReference type="AlphaFoldDB" id="A0AAD8A1Q2"/>
<evidence type="ECO:0000313" key="3">
    <source>
        <dbReference type="Proteomes" id="UP001233999"/>
    </source>
</evidence>
<organism evidence="2 3">
    <name type="scientific">Diploptera punctata</name>
    <name type="common">Pacific beetle cockroach</name>
    <dbReference type="NCBI Taxonomy" id="6984"/>
    <lineage>
        <taxon>Eukaryota</taxon>
        <taxon>Metazoa</taxon>
        <taxon>Ecdysozoa</taxon>
        <taxon>Arthropoda</taxon>
        <taxon>Hexapoda</taxon>
        <taxon>Insecta</taxon>
        <taxon>Pterygota</taxon>
        <taxon>Neoptera</taxon>
        <taxon>Polyneoptera</taxon>
        <taxon>Dictyoptera</taxon>
        <taxon>Blattodea</taxon>
        <taxon>Blaberoidea</taxon>
        <taxon>Blaberidae</taxon>
        <taxon>Diplopterinae</taxon>
        <taxon>Diploptera</taxon>
    </lineage>
</organism>
<feature type="signal peptide" evidence="1">
    <location>
        <begin position="1"/>
        <end position="19"/>
    </location>
</feature>
<reference evidence="2" key="2">
    <citation type="submission" date="2023-05" db="EMBL/GenBank/DDBJ databases">
        <authorList>
            <person name="Fouks B."/>
        </authorList>
    </citation>
    <scope>NUCLEOTIDE SEQUENCE</scope>
    <source>
        <strain evidence="2">Stay&amp;Tobe</strain>
        <tissue evidence="2">Testes</tissue>
    </source>
</reference>
<keyword evidence="1" id="KW-0732">Signal</keyword>
<evidence type="ECO:0000256" key="1">
    <source>
        <dbReference type="SAM" id="SignalP"/>
    </source>
</evidence>
<accession>A0AAD8A1Q2</accession>
<reference evidence="2" key="1">
    <citation type="journal article" date="2023" name="IScience">
        <title>Live-bearing cockroach genome reveals convergent evolutionary mechanisms linked to viviparity in insects and beyond.</title>
        <authorList>
            <person name="Fouks B."/>
            <person name="Harrison M.C."/>
            <person name="Mikhailova A.A."/>
            <person name="Marchal E."/>
            <person name="English S."/>
            <person name="Carruthers M."/>
            <person name="Jennings E.C."/>
            <person name="Chiamaka E.L."/>
            <person name="Frigard R.A."/>
            <person name="Pippel M."/>
            <person name="Attardo G.M."/>
            <person name="Benoit J.B."/>
            <person name="Bornberg-Bauer E."/>
            <person name="Tobe S.S."/>
        </authorList>
    </citation>
    <scope>NUCLEOTIDE SEQUENCE</scope>
    <source>
        <strain evidence="2">Stay&amp;Tobe</strain>
    </source>
</reference>
<dbReference type="Proteomes" id="UP001233999">
    <property type="component" value="Unassembled WGS sequence"/>
</dbReference>
<feature type="chain" id="PRO_5041928745" evidence="1">
    <location>
        <begin position="20"/>
        <end position="211"/>
    </location>
</feature>
<gene>
    <name evidence="2" type="ORF">L9F63_016051</name>
</gene>
<name>A0AAD8A1Q2_DIPPU</name>
<comment type="caution">
    <text evidence="2">The sequence shown here is derived from an EMBL/GenBank/DDBJ whole genome shotgun (WGS) entry which is preliminary data.</text>
</comment>
<keyword evidence="3" id="KW-1185">Reference proteome</keyword>
<evidence type="ECO:0000313" key="2">
    <source>
        <dbReference type="EMBL" id="KAJ9590914.1"/>
    </source>
</evidence>
<sequence length="211" mass="23684">MRQAVIVNLLVEYFGVSQGVPTGEERVIYEQIKKQLTKEDEVIAEVTALLIDKEASDKEATNKESDSAVAVSDAETLPVADFQGSSSSSYQPSPPKKTKMTFPEGYLADVYKIWTKQLREKDGNVDPPHLCQPGLAIDMTLCLKFTTVLVAQKRKIKSKTVLQNIENTLKQGHSSNSKILQDMINKEVRDYFVLKRQENAIMHDCTLRLGH</sequence>
<proteinExistence type="predicted"/>
<dbReference type="EMBL" id="JASPKZ010004180">
    <property type="protein sequence ID" value="KAJ9590914.1"/>
    <property type="molecule type" value="Genomic_DNA"/>
</dbReference>
<protein>
    <submittedName>
        <fullName evidence="2">Uncharacterized protein</fullName>
    </submittedName>
</protein>